<dbReference type="InterPro" id="IPR009445">
    <property type="entry name" value="TMEM85/Emc4"/>
</dbReference>
<evidence type="ECO:0000256" key="3">
    <source>
        <dbReference type="ARBA" id="ARBA00011276"/>
    </source>
</evidence>
<dbReference type="GO" id="GO:0005789">
    <property type="term" value="C:endoplasmic reticulum membrane"/>
    <property type="evidence" value="ECO:0007669"/>
    <property type="project" value="UniProtKB-SubCell"/>
</dbReference>
<evidence type="ECO:0000256" key="4">
    <source>
        <dbReference type="ARBA" id="ARBA00020820"/>
    </source>
</evidence>
<accession>A0A814W0K8</accession>
<evidence type="ECO:0000313" key="18">
    <source>
        <dbReference type="Proteomes" id="UP000663889"/>
    </source>
</evidence>
<dbReference type="EMBL" id="CAJNOO010000262">
    <property type="protein sequence ID" value="CAF0881443.1"/>
    <property type="molecule type" value="Genomic_DNA"/>
</dbReference>
<evidence type="ECO:0000313" key="14">
    <source>
        <dbReference type="EMBL" id="CAF1198471.1"/>
    </source>
</evidence>
<evidence type="ECO:0000256" key="6">
    <source>
        <dbReference type="ARBA" id="ARBA00022824"/>
    </source>
</evidence>
<dbReference type="EMBL" id="CAJOBE010007456">
    <property type="protein sequence ID" value="CAF4036675.1"/>
    <property type="molecule type" value="Genomic_DNA"/>
</dbReference>
<dbReference type="Proteomes" id="UP000663889">
    <property type="component" value="Unassembled WGS sequence"/>
</dbReference>
<keyword evidence="7 10" id="KW-1133">Transmembrane helix</keyword>
<dbReference type="EMBL" id="CAJNOU010001399">
    <property type="protein sequence ID" value="CAF1198471.1"/>
    <property type="molecule type" value="Genomic_DNA"/>
</dbReference>
<evidence type="ECO:0000313" key="13">
    <source>
        <dbReference type="EMBL" id="CAF0953360.1"/>
    </source>
</evidence>
<comment type="caution">
    <text evidence="14">The sequence shown here is derived from an EMBL/GenBank/DDBJ whole genome shotgun (WGS) entry which is preliminary data.</text>
</comment>
<dbReference type="EMBL" id="CAJNOL010000237">
    <property type="protein sequence ID" value="CAF0953360.1"/>
    <property type="molecule type" value="Genomic_DNA"/>
</dbReference>
<dbReference type="EMBL" id="CAJOAX010005706">
    <property type="protein sequence ID" value="CAF3957587.1"/>
    <property type="molecule type" value="Genomic_DNA"/>
</dbReference>
<keyword evidence="6" id="KW-0256">Endoplasmic reticulum</keyword>
<reference evidence="14" key="1">
    <citation type="submission" date="2021-02" db="EMBL/GenBank/DDBJ databases">
        <authorList>
            <person name="Nowell W R."/>
        </authorList>
    </citation>
    <scope>NUCLEOTIDE SEQUENCE</scope>
</reference>
<organism evidence="14 18">
    <name type="scientific">Rotaria sordida</name>
    <dbReference type="NCBI Taxonomy" id="392033"/>
    <lineage>
        <taxon>Eukaryota</taxon>
        <taxon>Metazoa</taxon>
        <taxon>Spiralia</taxon>
        <taxon>Gnathifera</taxon>
        <taxon>Rotifera</taxon>
        <taxon>Eurotatoria</taxon>
        <taxon>Bdelloidea</taxon>
        <taxon>Philodinida</taxon>
        <taxon>Philodinidae</taxon>
        <taxon>Rotaria</taxon>
    </lineage>
</organism>
<evidence type="ECO:0000313" key="11">
    <source>
        <dbReference type="EMBL" id="CAF0876841.1"/>
    </source>
</evidence>
<evidence type="ECO:0000256" key="10">
    <source>
        <dbReference type="SAM" id="Phobius"/>
    </source>
</evidence>
<dbReference type="Proteomes" id="UP000663874">
    <property type="component" value="Unassembled WGS sequence"/>
</dbReference>
<dbReference type="Proteomes" id="UP000663870">
    <property type="component" value="Unassembled WGS sequence"/>
</dbReference>
<comment type="similarity">
    <text evidence="2">Belongs to the EMC4 family.</text>
</comment>
<evidence type="ECO:0000256" key="8">
    <source>
        <dbReference type="ARBA" id="ARBA00023136"/>
    </source>
</evidence>
<evidence type="ECO:0000313" key="15">
    <source>
        <dbReference type="EMBL" id="CAF3957587.1"/>
    </source>
</evidence>
<evidence type="ECO:0000313" key="17">
    <source>
        <dbReference type="Proteomes" id="UP000663870"/>
    </source>
</evidence>
<evidence type="ECO:0000313" key="16">
    <source>
        <dbReference type="EMBL" id="CAF4036675.1"/>
    </source>
</evidence>
<keyword evidence="5 10" id="KW-0812">Transmembrane</keyword>
<name>A0A814W0K8_9BILA</name>
<comment type="subunit">
    <text evidence="3">Component of the ER membrane protein complex (EMC).</text>
</comment>
<dbReference type="Proteomes" id="UP000663882">
    <property type="component" value="Unassembled WGS sequence"/>
</dbReference>
<keyword evidence="8 10" id="KW-0472">Membrane</keyword>
<dbReference type="EMBL" id="CAJNOH010000110">
    <property type="protein sequence ID" value="CAF0876841.1"/>
    <property type="molecule type" value="Genomic_DNA"/>
</dbReference>
<dbReference type="Proteomes" id="UP000663823">
    <property type="component" value="Unassembled WGS sequence"/>
</dbReference>
<dbReference type="AlphaFoldDB" id="A0A814W0K8"/>
<evidence type="ECO:0000256" key="2">
    <source>
        <dbReference type="ARBA" id="ARBA00007715"/>
    </source>
</evidence>
<keyword evidence="17" id="KW-1185">Reference proteome</keyword>
<evidence type="ECO:0000256" key="9">
    <source>
        <dbReference type="ARBA" id="ARBA00031143"/>
    </source>
</evidence>
<comment type="subcellular location">
    <subcellularLocation>
        <location evidence="1">Endoplasmic reticulum membrane</location>
        <topology evidence="1">Multi-pass membrane protein</topology>
    </subcellularLocation>
</comment>
<dbReference type="OrthoDB" id="369569at2759"/>
<feature type="transmembrane region" description="Helical" evidence="10">
    <location>
        <begin position="104"/>
        <end position="126"/>
    </location>
</feature>
<dbReference type="Pfam" id="PF06417">
    <property type="entry name" value="EMC4"/>
    <property type="match status" value="1"/>
</dbReference>
<protein>
    <recommendedName>
        <fullName evidence="4">ER membrane protein complex subunit 4</fullName>
    </recommendedName>
    <alternativeName>
        <fullName evidence="9">Transmembrane protein 85</fullName>
    </alternativeName>
</protein>
<evidence type="ECO:0000256" key="7">
    <source>
        <dbReference type="ARBA" id="ARBA00022989"/>
    </source>
</evidence>
<proteinExistence type="inferred from homology"/>
<dbReference type="Proteomes" id="UP000663854">
    <property type="component" value="Unassembled WGS sequence"/>
</dbReference>
<sequence>MSNQYPSSTTTSTRSIPSRRKWFIDLQMRKHERLAVAITTTASSDNALTTTTTATNDTLVLTPIGYSEHRVADIVTREDDDHLLAKRSWDIALQPIKQLPMNMIFAWMAGNSFSLMSIMIVVMLFMKPIQSIFSLGSAFSSLEHEGVVGNIWLHKVIYFLGNLTHLALALYKCQSMGLLPTYNSDWIAFAAQQTQMEMTVGGFSYS</sequence>
<evidence type="ECO:0000256" key="5">
    <source>
        <dbReference type="ARBA" id="ARBA00022692"/>
    </source>
</evidence>
<evidence type="ECO:0000313" key="12">
    <source>
        <dbReference type="EMBL" id="CAF0881443.1"/>
    </source>
</evidence>
<gene>
    <name evidence="16" type="ORF">FNK824_LOCUS27946</name>
    <name evidence="13" type="ORF">JXQ802_LOCUS11808</name>
    <name evidence="15" type="ORF">OTI717_LOCUS26726</name>
    <name evidence="11" type="ORF">PYM288_LOCUS8339</name>
    <name evidence="12" type="ORF">RFH988_LOCUS7987</name>
    <name evidence="14" type="ORF">SEV965_LOCUS21005</name>
</gene>
<dbReference type="PANTHER" id="PTHR19315">
    <property type="entry name" value="ER MEMBRANE PROTEIN COMPLEX SUBUNIT 4"/>
    <property type="match status" value="1"/>
</dbReference>
<evidence type="ECO:0000256" key="1">
    <source>
        <dbReference type="ARBA" id="ARBA00004477"/>
    </source>
</evidence>